<sequence>MKILLSGYYGFNNIGDEAILYSIIQALRYYDPTIEITVLSNNTVSTSKEYDVKAVNRWSVKEIFLALLESDGLISGGGSLLQDQTGWKSVPYYTSVMYLANLLRKPVFVYAQGMGPINKSVNKWVVQKVLKRVNRITVRDQRSKDLLVNLKVRKEIDLVPDPVLGLSPSEQETDTWLNQQEISNKIITVSVRNWTSDYNYLKKIALALDQCIQQGYEIIFIPMHGKHDDITSKKVANMMHSTSLIAPFDASIHEKIEMIGRSKLLVGMRLHALIFASITNTPFISLSYDPKIDSFTEQANQKLAGHVRENNWNEHTLYQQIIELLNQESEYKQKLHSAVTPLKNNARYTAKEAINLFSPSVRVPYKIKKSEN</sequence>
<name>A0ABS2DKQ9_9BACI</name>
<dbReference type="InterPro" id="IPR007345">
    <property type="entry name" value="Polysacch_pyruvyl_Trfase"/>
</dbReference>
<evidence type="ECO:0000259" key="1">
    <source>
        <dbReference type="Pfam" id="PF04230"/>
    </source>
</evidence>
<dbReference type="Proteomes" id="UP001518925">
    <property type="component" value="Unassembled WGS sequence"/>
</dbReference>
<dbReference type="RefSeq" id="WP_204204433.1">
    <property type="nucleotide sequence ID" value="NZ_JAFELM010000039.1"/>
</dbReference>
<dbReference type="InterPro" id="IPR019896">
    <property type="entry name" value="Polysacch_pyruvyl_Trfase_CsaB"/>
</dbReference>
<reference evidence="2 3" key="1">
    <citation type="submission" date="2021-02" db="EMBL/GenBank/DDBJ databases">
        <title>Bacillus sp. RD4P76, an endophyte from a halophyte.</title>
        <authorList>
            <person name="Sun J.-Q."/>
        </authorList>
    </citation>
    <scope>NUCLEOTIDE SEQUENCE [LARGE SCALE GENOMIC DNA]</scope>
    <source>
        <strain evidence="2 3">RD4P76</strain>
    </source>
</reference>
<dbReference type="PANTHER" id="PTHR36836:SF1">
    <property type="entry name" value="COLANIC ACID BIOSYNTHESIS PROTEIN WCAK"/>
    <property type="match status" value="1"/>
</dbReference>
<feature type="domain" description="Polysaccharide pyruvyl transferase" evidence="1">
    <location>
        <begin position="13"/>
        <end position="290"/>
    </location>
</feature>
<organism evidence="2 3">
    <name type="scientific">Bacillus suaedaesalsae</name>
    <dbReference type="NCBI Taxonomy" id="2810349"/>
    <lineage>
        <taxon>Bacteria</taxon>
        <taxon>Bacillati</taxon>
        <taxon>Bacillota</taxon>
        <taxon>Bacilli</taxon>
        <taxon>Bacillales</taxon>
        <taxon>Bacillaceae</taxon>
        <taxon>Bacillus</taxon>
    </lineage>
</organism>
<evidence type="ECO:0000313" key="3">
    <source>
        <dbReference type="Proteomes" id="UP001518925"/>
    </source>
</evidence>
<evidence type="ECO:0000313" key="2">
    <source>
        <dbReference type="EMBL" id="MBM6619075.1"/>
    </source>
</evidence>
<dbReference type="Pfam" id="PF04230">
    <property type="entry name" value="PS_pyruv_trans"/>
    <property type="match status" value="1"/>
</dbReference>
<protein>
    <submittedName>
        <fullName evidence="2">Polysaccharide pyruvyl transferase CsaB</fullName>
    </submittedName>
</protein>
<proteinExistence type="predicted"/>
<dbReference type="GO" id="GO:0016740">
    <property type="term" value="F:transferase activity"/>
    <property type="evidence" value="ECO:0007669"/>
    <property type="project" value="UniProtKB-KW"/>
</dbReference>
<accession>A0ABS2DKQ9</accession>
<dbReference type="NCBIfam" id="TIGR03609">
    <property type="entry name" value="S_layer_CsaB"/>
    <property type="match status" value="1"/>
</dbReference>
<comment type="caution">
    <text evidence="2">The sequence shown here is derived from an EMBL/GenBank/DDBJ whole genome shotgun (WGS) entry which is preliminary data.</text>
</comment>
<keyword evidence="3" id="KW-1185">Reference proteome</keyword>
<keyword evidence="2" id="KW-0808">Transferase</keyword>
<dbReference type="PANTHER" id="PTHR36836">
    <property type="entry name" value="COLANIC ACID BIOSYNTHESIS PROTEIN WCAK"/>
    <property type="match status" value="1"/>
</dbReference>
<gene>
    <name evidence="2" type="primary">csaB</name>
    <name evidence="2" type="ORF">JR050_15510</name>
</gene>
<dbReference type="EMBL" id="JAFELM010000039">
    <property type="protein sequence ID" value="MBM6619075.1"/>
    <property type="molecule type" value="Genomic_DNA"/>
</dbReference>